<evidence type="ECO:0000313" key="17">
    <source>
        <dbReference type="Proteomes" id="UP001319180"/>
    </source>
</evidence>
<organism evidence="16 17">
    <name type="scientific">Dawidia soli</name>
    <dbReference type="NCBI Taxonomy" id="2782352"/>
    <lineage>
        <taxon>Bacteria</taxon>
        <taxon>Pseudomonadati</taxon>
        <taxon>Bacteroidota</taxon>
        <taxon>Cytophagia</taxon>
        <taxon>Cytophagales</taxon>
        <taxon>Chryseotaleaceae</taxon>
        <taxon>Dawidia</taxon>
    </lineage>
</organism>
<evidence type="ECO:0000256" key="7">
    <source>
        <dbReference type="ARBA" id="ARBA00023065"/>
    </source>
</evidence>
<keyword evidence="7" id="KW-0406">Ion transport</keyword>
<evidence type="ECO:0000256" key="1">
    <source>
        <dbReference type="ARBA" id="ARBA00004571"/>
    </source>
</evidence>
<reference evidence="16 17" key="1">
    <citation type="submission" date="2021-05" db="EMBL/GenBank/DDBJ databases">
        <title>A Polyphasic approach of four new species of the genus Ohtaekwangia: Ohtaekwangia histidinii sp. nov., Ohtaekwangia cretensis sp. nov., Ohtaekwangia indiensis sp. nov., Ohtaekwangia reichenbachii sp. nov. from diverse environment.</title>
        <authorList>
            <person name="Octaviana S."/>
        </authorList>
    </citation>
    <scope>NUCLEOTIDE SEQUENCE [LARGE SCALE GENOMIC DNA]</scope>
    <source>
        <strain evidence="16 17">PWU37</strain>
    </source>
</reference>
<dbReference type="InterPro" id="IPR012910">
    <property type="entry name" value="Plug_dom"/>
</dbReference>
<feature type="signal peptide" evidence="13">
    <location>
        <begin position="1"/>
        <end position="21"/>
    </location>
</feature>
<keyword evidence="2 11" id="KW-0813">Transport</keyword>
<proteinExistence type="inferred from homology"/>
<dbReference type="Gene3D" id="2.60.40.1120">
    <property type="entry name" value="Carboxypeptidase-like, regulatory domain"/>
    <property type="match status" value="1"/>
</dbReference>
<evidence type="ECO:0000259" key="15">
    <source>
        <dbReference type="Pfam" id="PF07715"/>
    </source>
</evidence>
<comment type="subcellular location">
    <subcellularLocation>
        <location evidence="1 11">Cell outer membrane</location>
        <topology evidence="1 11">Multi-pass membrane protein</topology>
    </subcellularLocation>
</comment>
<evidence type="ECO:0000256" key="4">
    <source>
        <dbReference type="ARBA" id="ARBA00022496"/>
    </source>
</evidence>
<dbReference type="EMBL" id="JAHESC010000010">
    <property type="protein sequence ID" value="MBT1686713.1"/>
    <property type="molecule type" value="Genomic_DNA"/>
</dbReference>
<dbReference type="GO" id="GO:0004180">
    <property type="term" value="F:carboxypeptidase activity"/>
    <property type="evidence" value="ECO:0007669"/>
    <property type="project" value="UniProtKB-KW"/>
</dbReference>
<dbReference type="SUPFAM" id="SSF56935">
    <property type="entry name" value="Porins"/>
    <property type="match status" value="1"/>
</dbReference>
<evidence type="ECO:0000256" key="5">
    <source>
        <dbReference type="ARBA" id="ARBA00022692"/>
    </source>
</evidence>
<keyword evidence="13" id="KW-0732">Signal</keyword>
<dbReference type="Proteomes" id="UP001319180">
    <property type="component" value="Unassembled WGS sequence"/>
</dbReference>
<dbReference type="PANTHER" id="PTHR32552:SF81">
    <property type="entry name" value="TONB-DEPENDENT OUTER MEMBRANE RECEPTOR"/>
    <property type="match status" value="1"/>
</dbReference>
<dbReference type="InterPro" id="IPR013784">
    <property type="entry name" value="Carb-bd-like_fold"/>
</dbReference>
<keyword evidence="8 12" id="KW-0798">TonB box</keyword>
<evidence type="ECO:0000256" key="11">
    <source>
        <dbReference type="PROSITE-ProRule" id="PRU01360"/>
    </source>
</evidence>
<keyword evidence="9 11" id="KW-0472">Membrane</keyword>
<evidence type="ECO:0000313" key="16">
    <source>
        <dbReference type="EMBL" id="MBT1686713.1"/>
    </source>
</evidence>
<dbReference type="Pfam" id="PF00593">
    <property type="entry name" value="TonB_dep_Rec_b-barrel"/>
    <property type="match status" value="1"/>
</dbReference>
<dbReference type="SUPFAM" id="SSF49452">
    <property type="entry name" value="Starch-binding domain-like"/>
    <property type="match status" value="1"/>
</dbReference>
<sequence length="754" mass="84046">MKPRILSILYIVLLAPTLLFAQETGTLTGTITQEGKAPLQDVNIYLPTLSRGTSTDKLGRFKLTNLPAGQHDIHISFVGYAAVQQPVMIQANETTVFNATLKPGDLLLEDVVVQDQLVQETNTLSQVDIRLRPINTSQDILRMVPGLFIAQHAGGGKAEQIFLRGFDIDHGTDINLEVDGLPVNMVSHAHGQGYSDLHFLIPEIVGTVDFNKGPYYAAKGNMTTAGYAAFHTRDALDQDMIKIEGGRFGTFRNVNAITLFDKQDGDRRSNAYIASEYFRTDGFFDANQNFNRLNLTGKYTAYLDGNQVVMVGLSTFNSRWDASGQIPERAVAAGDITRFGSIDPTEGGETSRSNAWIKHLKTLDNGAVIENQLYYSRYDFNLISNFTFFLNDPVNGDQITQREARNIYGYRGSYTLDHTLGGLPLQSEVSAGFRYDDVNDIHLYHTRSRKVSLNDIARGDIDETNLYAYLQETLHLTHKLSINAAVRLDHFTFNYADALTPGYDRQSVSKATVSPKFNISYNATRKLNVFVKSGIGFHSNDTRVVVAQNGEDILPKAYGVDAGATVKVSDRLLLTASAWMLYLDQEFVYVGDEGVVEPGGKTQRQGLDLSLRYQIMPWLYLDGDVNLTDPQAKDAPEGEDYIPLAPTFTSIGGLSFRWKNGINGSLRYRYLGDRAANEDNSVKAKGYFLADAVLKYTRPKFEVSIVAENLFNEAWKEAQFDTESRLQNEIDPVSEIHFTPGTPFIFKTSISFFF</sequence>
<keyword evidence="4" id="KW-0410">Iron transport</keyword>
<dbReference type="Gene3D" id="2.170.130.10">
    <property type="entry name" value="TonB-dependent receptor, plug domain"/>
    <property type="match status" value="1"/>
</dbReference>
<dbReference type="GO" id="GO:0030246">
    <property type="term" value="F:carbohydrate binding"/>
    <property type="evidence" value="ECO:0007669"/>
    <property type="project" value="InterPro"/>
</dbReference>
<evidence type="ECO:0000256" key="6">
    <source>
        <dbReference type="ARBA" id="ARBA00023004"/>
    </source>
</evidence>
<evidence type="ECO:0000256" key="9">
    <source>
        <dbReference type="ARBA" id="ARBA00023136"/>
    </source>
</evidence>
<keyword evidence="16" id="KW-0378">Hydrolase</keyword>
<evidence type="ECO:0000256" key="8">
    <source>
        <dbReference type="ARBA" id="ARBA00023077"/>
    </source>
</evidence>
<feature type="domain" description="TonB-dependent receptor-like beta-barrel" evidence="14">
    <location>
        <begin position="288"/>
        <end position="710"/>
    </location>
</feature>
<dbReference type="InterPro" id="IPR037066">
    <property type="entry name" value="Plug_dom_sf"/>
</dbReference>
<name>A0AAP2D7A0_9BACT</name>
<keyword evidence="3 11" id="KW-1134">Transmembrane beta strand</keyword>
<dbReference type="Gene3D" id="2.40.170.20">
    <property type="entry name" value="TonB-dependent receptor, beta-barrel domain"/>
    <property type="match status" value="1"/>
</dbReference>
<keyword evidence="16" id="KW-0121">Carboxypeptidase</keyword>
<keyword evidence="10 11" id="KW-0998">Cell outer membrane</keyword>
<evidence type="ECO:0000259" key="14">
    <source>
        <dbReference type="Pfam" id="PF00593"/>
    </source>
</evidence>
<keyword evidence="17" id="KW-1185">Reference proteome</keyword>
<dbReference type="Pfam" id="PF13715">
    <property type="entry name" value="CarbopepD_reg_2"/>
    <property type="match status" value="1"/>
</dbReference>
<evidence type="ECO:0000256" key="3">
    <source>
        <dbReference type="ARBA" id="ARBA00022452"/>
    </source>
</evidence>
<gene>
    <name evidence="16" type="ORF">KK078_09105</name>
</gene>
<protein>
    <submittedName>
        <fullName evidence="16">Carboxypeptidase-like regulatory domain-containing protein</fullName>
    </submittedName>
</protein>
<feature type="domain" description="TonB-dependent receptor plug" evidence="15">
    <location>
        <begin position="117"/>
        <end position="226"/>
    </location>
</feature>
<accession>A0AAP2D7A0</accession>
<dbReference type="AlphaFoldDB" id="A0AAP2D7A0"/>
<dbReference type="PANTHER" id="PTHR32552">
    <property type="entry name" value="FERRICHROME IRON RECEPTOR-RELATED"/>
    <property type="match status" value="1"/>
</dbReference>
<keyword evidence="16" id="KW-0645">Protease</keyword>
<feature type="chain" id="PRO_5042978727" evidence="13">
    <location>
        <begin position="22"/>
        <end position="754"/>
    </location>
</feature>
<dbReference type="GO" id="GO:0009279">
    <property type="term" value="C:cell outer membrane"/>
    <property type="evidence" value="ECO:0007669"/>
    <property type="project" value="UniProtKB-SubCell"/>
</dbReference>
<keyword evidence="5 11" id="KW-0812">Transmembrane</keyword>
<dbReference type="InterPro" id="IPR039426">
    <property type="entry name" value="TonB-dep_rcpt-like"/>
</dbReference>
<comment type="similarity">
    <text evidence="11 12">Belongs to the TonB-dependent receptor family.</text>
</comment>
<keyword evidence="6" id="KW-0408">Iron</keyword>
<dbReference type="GO" id="GO:0006826">
    <property type="term" value="P:iron ion transport"/>
    <property type="evidence" value="ECO:0007669"/>
    <property type="project" value="UniProtKB-KW"/>
</dbReference>
<dbReference type="InterPro" id="IPR000531">
    <property type="entry name" value="Beta-barrel_TonB"/>
</dbReference>
<dbReference type="InterPro" id="IPR036942">
    <property type="entry name" value="Beta-barrel_TonB_sf"/>
</dbReference>
<evidence type="ECO:0000256" key="10">
    <source>
        <dbReference type="ARBA" id="ARBA00023237"/>
    </source>
</evidence>
<comment type="caution">
    <text evidence="16">The sequence shown here is derived from an EMBL/GenBank/DDBJ whole genome shotgun (WGS) entry which is preliminary data.</text>
</comment>
<evidence type="ECO:0000256" key="2">
    <source>
        <dbReference type="ARBA" id="ARBA00022448"/>
    </source>
</evidence>
<evidence type="ECO:0000256" key="13">
    <source>
        <dbReference type="SAM" id="SignalP"/>
    </source>
</evidence>
<dbReference type="PROSITE" id="PS52016">
    <property type="entry name" value="TONB_DEPENDENT_REC_3"/>
    <property type="match status" value="1"/>
</dbReference>
<dbReference type="Pfam" id="PF07715">
    <property type="entry name" value="Plug"/>
    <property type="match status" value="1"/>
</dbReference>
<evidence type="ECO:0000256" key="12">
    <source>
        <dbReference type="RuleBase" id="RU003357"/>
    </source>
</evidence>